<name>A0A9D0YU92_9FIRM</name>
<keyword evidence="2" id="KW-0805">Transcription regulation</keyword>
<reference evidence="6" key="1">
    <citation type="submission" date="2020-10" db="EMBL/GenBank/DDBJ databases">
        <authorList>
            <person name="Gilroy R."/>
        </authorList>
    </citation>
    <scope>NUCLEOTIDE SEQUENCE</scope>
    <source>
        <strain evidence="6">ChiHile30-977</strain>
    </source>
</reference>
<evidence type="ECO:0000256" key="4">
    <source>
        <dbReference type="ARBA" id="ARBA00023163"/>
    </source>
</evidence>
<dbReference type="SUPFAM" id="SSF46689">
    <property type="entry name" value="Homeodomain-like"/>
    <property type="match status" value="2"/>
</dbReference>
<dbReference type="GO" id="GO:0043565">
    <property type="term" value="F:sequence-specific DNA binding"/>
    <property type="evidence" value="ECO:0007669"/>
    <property type="project" value="InterPro"/>
</dbReference>
<dbReference type="PANTHER" id="PTHR46796:SF13">
    <property type="entry name" value="HTH-TYPE TRANSCRIPTIONAL ACTIVATOR RHAS"/>
    <property type="match status" value="1"/>
</dbReference>
<evidence type="ECO:0000313" key="7">
    <source>
        <dbReference type="Proteomes" id="UP000886819"/>
    </source>
</evidence>
<dbReference type="PANTHER" id="PTHR46796">
    <property type="entry name" value="HTH-TYPE TRANSCRIPTIONAL ACTIVATOR RHAS-RELATED"/>
    <property type="match status" value="1"/>
</dbReference>
<dbReference type="PROSITE" id="PS01124">
    <property type="entry name" value="HTH_ARAC_FAMILY_2"/>
    <property type="match status" value="1"/>
</dbReference>
<gene>
    <name evidence="6" type="ORF">IAA66_02200</name>
</gene>
<reference evidence="6" key="2">
    <citation type="journal article" date="2021" name="PeerJ">
        <title>Extensive microbial diversity within the chicken gut microbiome revealed by metagenomics and culture.</title>
        <authorList>
            <person name="Gilroy R."/>
            <person name="Ravi A."/>
            <person name="Getino M."/>
            <person name="Pursley I."/>
            <person name="Horton D.L."/>
            <person name="Alikhan N.F."/>
            <person name="Baker D."/>
            <person name="Gharbi K."/>
            <person name="Hall N."/>
            <person name="Watson M."/>
            <person name="Adriaenssens E.M."/>
            <person name="Foster-Nyarko E."/>
            <person name="Jarju S."/>
            <person name="Secka A."/>
            <person name="Antonio M."/>
            <person name="Oren A."/>
            <person name="Chaudhuri R.R."/>
            <person name="La Ragione R."/>
            <person name="Hildebrand F."/>
            <person name="Pallen M.J."/>
        </authorList>
    </citation>
    <scope>NUCLEOTIDE SEQUENCE</scope>
    <source>
        <strain evidence="6">ChiHile30-977</strain>
    </source>
</reference>
<keyword evidence="1" id="KW-0963">Cytoplasm</keyword>
<accession>A0A9D0YU92</accession>
<evidence type="ECO:0000256" key="3">
    <source>
        <dbReference type="ARBA" id="ARBA00023125"/>
    </source>
</evidence>
<dbReference type="Gene3D" id="1.10.10.60">
    <property type="entry name" value="Homeodomain-like"/>
    <property type="match status" value="2"/>
</dbReference>
<dbReference type="Pfam" id="PF02311">
    <property type="entry name" value="AraC_binding"/>
    <property type="match status" value="1"/>
</dbReference>
<dbReference type="InterPro" id="IPR014710">
    <property type="entry name" value="RmlC-like_jellyroll"/>
</dbReference>
<dbReference type="Proteomes" id="UP000886819">
    <property type="component" value="Unassembled WGS sequence"/>
</dbReference>
<feature type="domain" description="HTH araC/xylS-type" evidence="5">
    <location>
        <begin position="202"/>
        <end position="291"/>
    </location>
</feature>
<dbReference type="GO" id="GO:0003700">
    <property type="term" value="F:DNA-binding transcription factor activity"/>
    <property type="evidence" value="ECO:0007669"/>
    <property type="project" value="InterPro"/>
</dbReference>
<keyword evidence="4" id="KW-0804">Transcription</keyword>
<dbReference type="InterPro" id="IPR009057">
    <property type="entry name" value="Homeodomain-like_sf"/>
</dbReference>
<evidence type="ECO:0000259" key="5">
    <source>
        <dbReference type="PROSITE" id="PS01124"/>
    </source>
</evidence>
<dbReference type="AlphaFoldDB" id="A0A9D0YU92"/>
<dbReference type="EMBL" id="DVFI01000030">
    <property type="protein sequence ID" value="HIQ62381.1"/>
    <property type="molecule type" value="Genomic_DNA"/>
</dbReference>
<evidence type="ECO:0000256" key="1">
    <source>
        <dbReference type="ARBA" id="ARBA00022490"/>
    </source>
</evidence>
<dbReference type="InterPro" id="IPR003313">
    <property type="entry name" value="AraC-bd"/>
</dbReference>
<protein>
    <submittedName>
        <fullName evidence="6">Helix-turn-helix domain-containing protein</fullName>
    </submittedName>
</protein>
<comment type="caution">
    <text evidence="6">The sequence shown here is derived from an EMBL/GenBank/DDBJ whole genome shotgun (WGS) entry which is preliminary data.</text>
</comment>
<keyword evidence="3" id="KW-0238">DNA-binding</keyword>
<evidence type="ECO:0000256" key="2">
    <source>
        <dbReference type="ARBA" id="ARBA00023015"/>
    </source>
</evidence>
<dbReference type="InterPro" id="IPR037923">
    <property type="entry name" value="HTH-like"/>
</dbReference>
<organism evidence="6 7">
    <name type="scientific">Candidatus Avichristensenella intestinipullorum</name>
    <dbReference type="NCBI Taxonomy" id="2840693"/>
    <lineage>
        <taxon>Bacteria</taxon>
        <taxon>Bacillati</taxon>
        <taxon>Bacillota</taxon>
        <taxon>Clostridia</taxon>
        <taxon>Candidatus Avichristensenella</taxon>
    </lineage>
</organism>
<dbReference type="InterPro" id="IPR018060">
    <property type="entry name" value="HTH_AraC"/>
</dbReference>
<dbReference type="InterPro" id="IPR050204">
    <property type="entry name" value="AraC_XylS_family_regulators"/>
</dbReference>
<evidence type="ECO:0000313" key="6">
    <source>
        <dbReference type="EMBL" id="HIQ62381.1"/>
    </source>
</evidence>
<proteinExistence type="predicted"/>
<dbReference type="SUPFAM" id="SSF51215">
    <property type="entry name" value="Regulatory protein AraC"/>
    <property type="match status" value="1"/>
</dbReference>
<dbReference type="Gene3D" id="2.60.120.10">
    <property type="entry name" value="Jelly Rolls"/>
    <property type="match status" value="1"/>
</dbReference>
<sequence>MRTSETGYQHLMVDLGSSECRNYPGGNDSAILALTDIPWYPPYPRDTLHYHNCMEIGLCQEGCGTLETGGQCYSFDAGALLLSPRGAHHAQHNAGQRVTHWRYIAVDTDRLLGETPASARHVIRQALRGAWSGGVFLPAESAQARQGARMFDTIFDAYRLGQAGAIPEIEALVLLLLVRLARCGEFESPAVFSGPYLSPHVQPALQYVARHYAEDVRIGQMARSCSMSESHFRRLFTLLVGCSPLEYLNRYRVHHAISLLCTTHDSMESIASRAGFSSVSTFNRNFMRYAGGESPVQWRKKHVKQHDISR</sequence>
<dbReference type="SMART" id="SM00342">
    <property type="entry name" value="HTH_ARAC"/>
    <property type="match status" value="1"/>
</dbReference>
<dbReference type="Pfam" id="PF12833">
    <property type="entry name" value="HTH_18"/>
    <property type="match status" value="1"/>
</dbReference>